<keyword evidence="9 14" id="KW-0406">Ion transport</keyword>
<feature type="transmembrane region" description="Helical" evidence="14">
    <location>
        <begin position="452"/>
        <end position="474"/>
    </location>
</feature>
<keyword evidence="6 14" id="KW-0460">Magnesium</keyword>
<evidence type="ECO:0000256" key="11">
    <source>
        <dbReference type="ARBA" id="ARBA00023136"/>
    </source>
</evidence>
<name>A0A1L9PTS2_ASPVE</name>
<evidence type="ECO:0000256" key="2">
    <source>
        <dbReference type="ARBA" id="ARBA00009765"/>
    </source>
</evidence>
<dbReference type="FunFam" id="1.20.58.340:FF:000005">
    <property type="entry name" value="Inner membrane magnesium transporter MRS2"/>
    <property type="match status" value="1"/>
</dbReference>
<evidence type="ECO:0000256" key="13">
    <source>
        <dbReference type="ARBA" id="ARBA00046701"/>
    </source>
</evidence>
<evidence type="ECO:0000256" key="14">
    <source>
        <dbReference type="RuleBase" id="RU366042"/>
    </source>
</evidence>
<dbReference type="STRING" id="1036611.A0A1L9PTS2"/>
<evidence type="ECO:0000256" key="12">
    <source>
        <dbReference type="ARBA" id="ARBA00046105"/>
    </source>
</evidence>
<dbReference type="RefSeq" id="XP_040670679.1">
    <property type="nucleotide sequence ID" value="XM_040813047.1"/>
</dbReference>
<feature type="compositionally biased region" description="Low complexity" evidence="15">
    <location>
        <begin position="568"/>
        <end position="586"/>
    </location>
</feature>
<accession>A0A1L9PTS2</accession>
<dbReference type="GO" id="GO:0005743">
    <property type="term" value="C:mitochondrial inner membrane"/>
    <property type="evidence" value="ECO:0007669"/>
    <property type="project" value="UniProtKB-SubCell"/>
</dbReference>
<keyword evidence="11 14" id="KW-0472">Membrane</keyword>
<proteinExistence type="inferred from homology"/>
<keyword evidence="10" id="KW-0496">Mitochondrion</keyword>
<evidence type="ECO:0000256" key="1">
    <source>
        <dbReference type="ARBA" id="ARBA00004448"/>
    </source>
</evidence>
<keyword evidence="7" id="KW-0809">Transit peptide</keyword>
<dbReference type="PANTHER" id="PTHR13890">
    <property type="entry name" value="RNA SPLICING PROTEIN MRS2, MITOCHONDRIAL"/>
    <property type="match status" value="1"/>
</dbReference>
<dbReference type="VEuPathDB" id="FungiDB:ASPVEDRAFT_44450"/>
<comment type="subunit">
    <text evidence="13">Homopentamer. Forms homooligomers. Interacts with MFM1.</text>
</comment>
<dbReference type="Gene3D" id="1.20.58.340">
    <property type="entry name" value="Magnesium transport protein CorA, transmembrane region"/>
    <property type="match status" value="1"/>
</dbReference>
<comment type="function">
    <text evidence="12">High-conductance magnesium-selective channel that mediates the influx of magnesium into the mitochondrial matrix. Essential for the splicing of mRNA group II introns in mitochondria by affecting mitochondrial magnesium concentrations, which are critical for group II intron splicing. It also suppresses a variety of mitochondrial intron mutations and its absence may disturb the assembly of mitochondrial membrane complexes.</text>
</comment>
<organism evidence="16 17">
    <name type="scientific">Aspergillus versicolor CBS 583.65</name>
    <dbReference type="NCBI Taxonomy" id="1036611"/>
    <lineage>
        <taxon>Eukaryota</taxon>
        <taxon>Fungi</taxon>
        <taxon>Dikarya</taxon>
        <taxon>Ascomycota</taxon>
        <taxon>Pezizomycotina</taxon>
        <taxon>Eurotiomycetes</taxon>
        <taxon>Eurotiomycetidae</taxon>
        <taxon>Eurotiales</taxon>
        <taxon>Aspergillaceae</taxon>
        <taxon>Aspergillus</taxon>
        <taxon>Aspergillus subgen. Nidulantes</taxon>
    </lineage>
</organism>
<dbReference type="GO" id="GO:0015095">
    <property type="term" value="F:magnesium ion transmembrane transporter activity"/>
    <property type="evidence" value="ECO:0007669"/>
    <property type="project" value="TreeGrafter"/>
</dbReference>
<evidence type="ECO:0000256" key="4">
    <source>
        <dbReference type="ARBA" id="ARBA00022692"/>
    </source>
</evidence>
<gene>
    <name evidence="16" type="ORF">ASPVEDRAFT_44450</name>
</gene>
<keyword evidence="3 14" id="KW-0813">Transport</keyword>
<comment type="similarity">
    <text evidence="2 14">Belongs to the CorA metal ion transporter (MIT) (TC 1.A.35) family.</text>
</comment>
<evidence type="ECO:0000256" key="10">
    <source>
        <dbReference type="ARBA" id="ARBA00023128"/>
    </source>
</evidence>
<feature type="region of interest" description="Disordered" evidence="15">
    <location>
        <begin position="547"/>
        <end position="598"/>
    </location>
</feature>
<evidence type="ECO:0000256" key="6">
    <source>
        <dbReference type="ARBA" id="ARBA00022842"/>
    </source>
</evidence>
<dbReference type="AlphaFoldDB" id="A0A1L9PTS2"/>
<dbReference type="Pfam" id="PF22099">
    <property type="entry name" value="MRS2-like"/>
    <property type="match status" value="1"/>
</dbReference>
<dbReference type="PANTHER" id="PTHR13890:SF0">
    <property type="entry name" value="MAGNESIUM TRANSPORTER MRS2 HOMOLOG, MITOCHONDRIAL"/>
    <property type="match status" value="1"/>
</dbReference>
<evidence type="ECO:0000256" key="9">
    <source>
        <dbReference type="ARBA" id="ARBA00023065"/>
    </source>
</evidence>
<sequence>MLSPSPLNPSVPSAQLLRFLRAQSESALFSKNQPSACRHVSTKLTSCSSTPLPVRRPSGRTNVGVSPLQTRFFSGVNPSSRNRTSLKCASSVPPSLPSGAFEPPSKPPQTRNFSSTRNRSILRRFWDFRRKKPAAETRKPPSLLDDTDGGLSLARALAAKASNELRLRCTEFDMNGNVTLMNGEFKKSELIARYGLLPRDLRKIDSSTLPHIFVRPSTILINLLHLRVLIKADRVLVFDAYGSTDSYMQSLFVYDLEGKLRQKQAPGAGALPYEFRAIEAVLISVTTGLEEEFNGVREPVVRVLRALEEDIDRDKLRHLLIYSKKLGTFEQKARLVRDAIDDLLEADDDLASMYLSERSEGVNREEHDHQEVEMLLESYHKVCDEIVQASGNLVTNIRNTEEVVKAILDANRNSLMLLDLKFSIGTLGLGAGTLFSALYGMNLKNFIEESDLGFGAVSVTCFAISAVVCVYGLAKLRKLQRVRMWGESGVGGTPILPLHSHNTLPSHRANWRADSIEPVWNSLPGEGRAERMKRIKDSAAAVAAARSAASNATNSRSASLKRAIRFPSGSGSSSASKQAKEATATSRSETGSQGGSSA</sequence>
<evidence type="ECO:0000313" key="17">
    <source>
        <dbReference type="Proteomes" id="UP000184073"/>
    </source>
</evidence>
<dbReference type="InterPro" id="IPR039204">
    <property type="entry name" value="MRS2-like"/>
</dbReference>
<dbReference type="GO" id="GO:0045016">
    <property type="term" value="P:mitochondrial magnesium ion transmembrane transport"/>
    <property type="evidence" value="ECO:0007669"/>
    <property type="project" value="UniProtKB-ARBA"/>
</dbReference>
<keyword evidence="17" id="KW-1185">Reference proteome</keyword>
<evidence type="ECO:0000256" key="7">
    <source>
        <dbReference type="ARBA" id="ARBA00022946"/>
    </source>
</evidence>
<feature type="compositionally biased region" description="Low complexity" evidence="15">
    <location>
        <begin position="547"/>
        <end position="558"/>
    </location>
</feature>
<evidence type="ECO:0000256" key="8">
    <source>
        <dbReference type="ARBA" id="ARBA00022989"/>
    </source>
</evidence>
<dbReference type="GeneID" id="63728558"/>
<evidence type="ECO:0000313" key="16">
    <source>
        <dbReference type="EMBL" id="OJJ04917.1"/>
    </source>
</evidence>
<keyword evidence="8 14" id="KW-1133">Transmembrane helix</keyword>
<evidence type="ECO:0000256" key="5">
    <source>
        <dbReference type="ARBA" id="ARBA00022792"/>
    </source>
</evidence>
<protein>
    <recommendedName>
        <fullName evidence="14">Magnesium transporter</fullName>
    </recommendedName>
</protein>
<dbReference type="OrthoDB" id="10251508at2759"/>
<reference evidence="17" key="1">
    <citation type="journal article" date="2017" name="Genome Biol.">
        <title>Comparative genomics reveals high biological diversity and specific adaptations in the industrially and medically important fungal genus Aspergillus.</title>
        <authorList>
            <person name="de Vries R.P."/>
            <person name="Riley R."/>
            <person name="Wiebenga A."/>
            <person name="Aguilar-Osorio G."/>
            <person name="Amillis S."/>
            <person name="Uchima C.A."/>
            <person name="Anderluh G."/>
            <person name="Asadollahi M."/>
            <person name="Askin M."/>
            <person name="Barry K."/>
            <person name="Battaglia E."/>
            <person name="Bayram O."/>
            <person name="Benocci T."/>
            <person name="Braus-Stromeyer S.A."/>
            <person name="Caldana C."/>
            <person name="Canovas D."/>
            <person name="Cerqueira G.C."/>
            <person name="Chen F."/>
            <person name="Chen W."/>
            <person name="Choi C."/>
            <person name="Clum A."/>
            <person name="Dos Santos R.A."/>
            <person name="Damasio A.R."/>
            <person name="Diallinas G."/>
            <person name="Emri T."/>
            <person name="Fekete E."/>
            <person name="Flipphi M."/>
            <person name="Freyberg S."/>
            <person name="Gallo A."/>
            <person name="Gournas C."/>
            <person name="Habgood R."/>
            <person name="Hainaut M."/>
            <person name="Harispe M.L."/>
            <person name="Henrissat B."/>
            <person name="Hilden K.S."/>
            <person name="Hope R."/>
            <person name="Hossain A."/>
            <person name="Karabika E."/>
            <person name="Karaffa L."/>
            <person name="Karanyi Z."/>
            <person name="Krasevec N."/>
            <person name="Kuo A."/>
            <person name="Kusch H."/>
            <person name="LaButti K."/>
            <person name="Lagendijk E.L."/>
            <person name="Lapidus A."/>
            <person name="Levasseur A."/>
            <person name="Lindquist E."/>
            <person name="Lipzen A."/>
            <person name="Logrieco A.F."/>
            <person name="MacCabe A."/>
            <person name="Maekelae M.R."/>
            <person name="Malavazi I."/>
            <person name="Melin P."/>
            <person name="Meyer V."/>
            <person name="Mielnichuk N."/>
            <person name="Miskei M."/>
            <person name="Molnar A.P."/>
            <person name="Mule G."/>
            <person name="Ngan C.Y."/>
            <person name="Orejas M."/>
            <person name="Orosz E."/>
            <person name="Ouedraogo J.P."/>
            <person name="Overkamp K.M."/>
            <person name="Park H.-S."/>
            <person name="Perrone G."/>
            <person name="Piumi F."/>
            <person name="Punt P.J."/>
            <person name="Ram A.F."/>
            <person name="Ramon A."/>
            <person name="Rauscher S."/>
            <person name="Record E."/>
            <person name="Riano-Pachon D.M."/>
            <person name="Robert V."/>
            <person name="Roehrig J."/>
            <person name="Ruller R."/>
            <person name="Salamov A."/>
            <person name="Salih N.S."/>
            <person name="Samson R.A."/>
            <person name="Sandor E."/>
            <person name="Sanguinetti M."/>
            <person name="Schuetze T."/>
            <person name="Sepcic K."/>
            <person name="Shelest E."/>
            <person name="Sherlock G."/>
            <person name="Sophianopoulou V."/>
            <person name="Squina F.M."/>
            <person name="Sun H."/>
            <person name="Susca A."/>
            <person name="Todd R.B."/>
            <person name="Tsang A."/>
            <person name="Unkles S.E."/>
            <person name="van de Wiele N."/>
            <person name="van Rossen-Uffink D."/>
            <person name="Oliveira J.V."/>
            <person name="Vesth T.C."/>
            <person name="Visser J."/>
            <person name="Yu J.-H."/>
            <person name="Zhou M."/>
            <person name="Andersen M.R."/>
            <person name="Archer D.B."/>
            <person name="Baker S.E."/>
            <person name="Benoit I."/>
            <person name="Brakhage A.A."/>
            <person name="Braus G.H."/>
            <person name="Fischer R."/>
            <person name="Frisvad J.C."/>
            <person name="Goldman G.H."/>
            <person name="Houbraken J."/>
            <person name="Oakley B."/>
            <person name="Pocsi I."/>
            <person name="Scazzocchio C."/>
            <person name="Seiboth B."/>
            <person name="vanKuyk P.A."/>
            <person name="Wortman J."/>
            <person name="Dyer P.S."/>
            <person name="Grigoriev I.V."/>
        </authorList>
    </citation>
    <scope>NUCLEOTIDE SEQUENCE [LARGE SCALE GENOMIC DNA]</scope>
    <source>
        <strain evidence="17">CBS 583.65</strain>
    </source>
</reference>
<dbReference type="Proteomes" id="UP000184073">
    <property type="component" value="Unassembled WGS sequence"/>
</dbReference>
<keyword evidence="4 14" id="KW-0812">Transmembrane</keyword>
<keyword evidence="5 14" id="KW-0999">Mitochondrion inner membrane</keyword>
<dbReference type="CDD" id="cd12823">
    <property type="entry name" value="Mrs2_Mfm1p-like"/>
    <property type="match status" value="1"/>
</dbReference>
<comment type="subcellular location">
    <subcellularLocation>
        <location evidence="1 14">Mitochondrion inner membrane</location>
        <topology evidence="1 14">Multi-pass membrane protein</topology>
    </subcellularLocation>
</comment>
<feature type="transmembrane region" description="Helical" evidence="14">
    <location>
        <begin position="422"/>
        <end position="440"/>
    </location>
</feature>
<feature type="region of interest" description="Disordered" evidence="15">
    <location>
        <begin position="46"/>
        <end position="114"/>
    </location>
</feature>
<dbReference type="FunFam" id="2.40.128.330:FF:000002">
    <property type="entry name" value="Inner membrane magnesium transporter mrs2"/>
    <property type="match status" value="1"/>
</dbReference>
<feature type="compositionally biased region" description="Polar residues" evidence="15">
    <location>
        <begin position="59"/>
        <end position="88"/>
    </location>
</feature>
<evidence type="ECO:0000256" key="15">
    <source>
        <dbReference type="SAM" id="MobiDB-lite"/>
    </source>
</evidence>
<dbReference type="EMBL" id="KV878132">
    <property type="protein sequence ID" value="OJJ04917.1"/>
    <property type="molecule type" value="Genomic_DNA"/>
</dbReference>
<dbReference type="Gene3D" id="2.40.128.330">
    <property type="match status" value="1"/>
</dbReference>
<evidence type="ECO:0000256" key="3">
    <source>
        <dbReference type="ARBA" id="ARBA00022448"/>
    </source>
</evidence>